<dbReference type="InterPro" id="IPR018060">
    <property type="entry name" value="HTH_AraC"/>
</dbReference>
<evidence type="ECO:0000256" key="1">
    <source>
        <dbReference type="ARBA" id="ARBA00023015"/>
    </source>
</evidence>
<dbReference type="PANTHER" id="PTHR43280">
    <property type="entry name" value="ARAC-FAMILY TRANSCRIPTIONAL REGULATOR"/>
    <property type="match status" value="1"/>
</dbReference>
<dbReference type="SMART" id="SM00342">
    <property type="entry name" value="HTH_ARAC"/>
    <property type="match status" value="1"/>
</dbReference>
<dbReference type="RefSeq" id="WP_132598282.1">
    <property type="nucleotide sequence ID" value="NZ_SMKO01000090.1"/>
</dbReference>
<feature type="domain" description="HTH araC/xylS-type" evidence="4">
    <location>
        <begin position="218"/>
        <end position="319"/>
    </location>
</feature>
<sequence length="343" mass="37822">MADDGEMEGEVSRSRVMTRRGRLAGGRVNRAITVTGGGHLRSDAHVLDLGVAVLEVRRFHPLTVQRQAYRPHTAHEDAIHLIAPMYGTVNTTSAGLRSTVTAGELYAYDLAGHEELTLRPDGCDDLKLALLAIPKPVLPLRDDAIAVLLGRGMPVDGGLSGLLRQFIEDLSDEKLSLSPGDGPRLGMVLVDLVTACFSSLLESGRGSQPGSQRQALGLRLRTYVQNQLHDPELCPQSIAAAHHISISYLHRLFQEQGYTVSGWIREQRLRRTIRDLADAALADVPIHEIGARWGFSRPSDFSRTFRAAFGVSPRQFRSEQLAEPFRAALLPDFRYRHLTRGTE</sequence>
<dbReference type="EMBL" id="SMKO01000090">
    <property type="protein sequence ID" value="TDD00631.1"/>
    <property type="molecule type" value="Genomic_DNA"/>
</dbReference>
<keyword evidence="3" id="KW-0804">Transcription</keyword>
<evidence type="ECO:0000313" key="6">
    <source>
        <dbReference type="Proteomes" id="UP000295258"/>
    </source>
</evidence>
<reference evidence="5 6" key="1">
    <citation type="submission" date="2019-03" db="EMBL/GenBank/DDBJ databases">
        <title>Draft genome sequences of novel Actinobacteria.</title>
        <authorList>
            <person name="Sahin N."/>
            <person name="Ay H."/>
            <person name="Saygin H."/>
        </authorList>
    </citation>
    <scope>NUCLEOTIDE SEQUENCE [LARGE SCALE GENOMIC DNA]</scope>
    <source>
        <strain evidence="5 6">KC310</strain>
    </source>
</reference>
<dbReference type="InterPro" id="IPR018062">
    <property type="entry name" value="HTH_AraC-typ_CS"/>
</dbReference>
<dbReference type="PRINTS" id="PR00032">
    <property type="entry name" value="HTHARAC"/>
</dbReference>
<dbReference type="Proteomes" id="UP000295258">
    <property type="component" value="Unassembled WGS sequence"/>
</dbReference>
<dbReference type="InterPro" id="IPR009057">
    <property type="entry name" value="Homeodomain-like_sf"/>
</dbReference>
<dbReference type="GO" id="GO:0043565">
    <property type="term" value="F:sequence-specific DNA binding"/>
    <property type="evidence" value="ECO:0007669"/>
    <property type="project" value="InterPro"/>
</dbReference>
<dbReference type="PROSITE" id="PS01124">
    <property type="entry name" value="HTH_ARAC_FAMILY_2"/>
    <property type="match status" value="1"/>
</dbReference>
<gene>
    <name evidence="5" type="ORF">E1292_28215</name>
</gene>
<proteinExistence type="predicted"/>
<dbReference type="InterPro" id="IPR020449">
    <property type="entry name" value="Tscrpt_reg_AraC-type_HTH"/>
</dbReference>
<keyword evidence="2" id="KW-0238">DNA-binding</keyword>
<dbReference type="PANTHER" id="PTHR43280:SF31">
    <property type="entry name" value="TRANSCRIPTIONAL REGULATORY PROTEIN"/>
    <property type="match status" value="1"/>
</dbReference>
<organism evidence="5 6">
    <name type="scientific">Nonomuraea deserti</name>
    <dbReference type="NCBI Taxonomy" id="1848322"/>
    <lineage>
        <taxon>Bacteria</taxon>
        <taxon>Bacillati</taxon>
        <taxon>Actinomycetota</taxon>
        <taxon>Actinomycetes</taxon>
        <taxon>Streptosporangiales</taxon>
        <taxon>Streptosporangiaceae</taxon>
        <taxon>Nonomuraea</taxon>
    </lineage>
</organism>
<evidence type="ECO:0000313" key="5">
    <source>
        <dbReference type="EMBL" id="TDD00631.1"/>
    </source>
</evidence>
<comment type="caution">
    <text evidence="5">The sequence shown here is derived from an EMBL/GenBank/DDBJ whole genome shotgun (WGS) entry which is preliminary data.</text>
</comment>
<dbReference type="SUPFAM" id="SSF46689">
    <property type="entry name" value="Homeodomain-like"/>
    <property type="match status" value="1"/>
</dbReference>
<dbReference type="AlphaFoldDB" id="A0A4R4V7G6"/>
<name>A0A4R4V7G6_9ACTN</name>
<dbReference type="Pfam" id="PF12833">
    <property type="entry name" value="HTH_18"/>
    <property type="match status" value="1"/>
</dbReference>
<dbReference type="PROSITE" id="PS00041">
    <property type="entry name" value="HTH_ARAC_FAMILY_1"/>
    <property type="match status" value="1"/>
</dbReference>
<accession>A0A4R4V7G6</accession>
<evidence type="ECO:0000256" key="2">
    <source>
        <dbReference type="ARBA" id="ARBA00023125"/>
    </source>
</evidence>
<evidence type="ECO:0000259" key="4">
    <source>
        <dbReference type="PROSITE" id="PS01124"/>
    </source>
</evidence>
<dbReference type="Gene3D" id="1.10.10.60">
    <property type="entry name" value="Homeodomain-like"/>
    <property type="match status" value="1"/>
</dbReference>
<keyword evidence="1" id="KW-0805">Transcription regulation</keyword>
<keyword evidence="6" id="KW-1185">Reference proteome</keyword>
<dbReference type="GO" id="GO:0003700">
    <property type="term" value="F:DNA-binding transcription factor activity"/>
    <property type="evidence" value="ECO:0007669"/>
    <property type="project" value="InterPro"/>
</dbReference>
<evidence type="ECO:0000256" key="3">
    <source>
        <dbReference type="ARBA" id="ARBA00023163"/>
    </source>
</evidence>
<protein>
    <submittedName>
        <fullName evidence="5">AraC family transcriptional regulator</fullName>
    </submittedName>
</protein>